<dbReference type="GO" id="GO:0006952">
    <property type="term" value="P:defense response"/>
    <property type="evidence" value="ECO:0007669"/>
    <property type="project" value="UniProtKB-ARBA"/>
</dbReference>
<keyword evidence="4" id="KW-0433">Leucine-rich repeat</keyword>
<dbReference type="InterPro" id="IPR001611">
    <property type="entry name" value="Leu-rich_rpt"/>
</dbReference>
<evidence type="ECO:0000256" key="10">
    <source>
        <dbReference type="ARBA" id="ARBA00023170"/>
    </source>
</evidence>
<dbReference type="FunFam" id="3.80.10.10:FF:000233">
    <property type="entry name" value="Leucine-rich repeat receptor-like protein kinase TDR"/>
    <property type="match status" value="1"/>
</dbReference>
<evidence type="ECO:0000313" key="15">
    <source>
        <dbReference type="EMBL" id="CAH9133050.1"/>
    </source>
</evidence>
<gene>
    <name evidence="15" type="ORF">CEPIT_LOCUS32650</name>
</gene>
<evidence type="ECO:0000256" key="8">
    <source>
        <dbReference type="ARBA" id="ARBA00022989"/>
    </source>
</evidence>
<dbReference type="FunFam" id="3.80.10.10:FF:000111">
    <property type="entry name" value="LRR receptor-like serine/threonine-protein kinase ERECTA"/>
    <property type="match status" value="1"/>
</dbReference>
<evidence type="ECO:0000313" key="16">
    <source>
        <dbReference type="Proteomes" id="UP001152523"/>
    </source>
</evidence>
<feature type="transmembrane region" description="Helical" evidence="12">
    <location>
        <begin position="942"/>
        <end position="963"/>
    </location>
</feature>
<dbReference type="GO" id="GO:0009791">
    <property type="term" value="P:post-embryonic development"/>
    <property type="evidence" value="ECO:0007669"/>
    <property type="project" value="UniProtKB-ARBA"/>
</dbReference>
<reference evidence="15" key="1">
    <citation type="submission" date="2022-07" db="EMBL/GenBank/DDBJ databases">
        <authorList>
            <person name="Macas J."/>
            <person name="Novak P."/>
            <person name="Neumann P."/>
        </authorList>
    </citation>
    <scope>NUCLEOTIDE SEQUENCE</scope>
</reference>
<keyword evidence="3" id="KW-1003">Cell membrane</keyword>
<keyword evidence="8 12" id="KW-1133">Transmembrane helix</keyword>
<dbReference type="EMBL" id="CAMAPF010000974">
    <property type="protein sequence ID" value="CAH9133050.1"/>
    <property type="molecule type" value="Genomic_DNA"/>
</dbReference>
<dbReference type="InterPro" id="IPR032675">
    <property type="entry name" value="LRR_dom_sf"/>
</dbReference>
<evidence type="ECO:0000256" key="7">
    <source>
        <dbReference type="ARBA" id="ARBA00022737"/>
    </source>
</evidence>
<dbReference type="FunFam" id="3.80.10.10:FF:000383">
    <property type="entry name" value="Leucine-rich repeat receptor protein kinase EMS1"/>
    <property type="match status" value="1"/>
</dbReference>
<evidence type="ECO:0000256" key="4">
    <source>
        <dbReference type="ARBA" id="ARBA00022614"/>
    </source>
</evidence>
<keyword evidence="16" id="KW-1185">Reference proteome</keyword>
<dbReference type="Pfam" id="PF00560">
    <property type="entry name" value="LRR_1"/>
    <property type="match status" value="8"/>
</dbReference>
<comment type="similarity">
    <text evidence="2">Belongs to the RLP family.</text>
</comment>
<feature type="signal peptide" evidence="13">
    <location>
        <begin position="1"/>
        <end position="17"/>
    </location>
</feature>
<protein>
    <recommendedName>
        <fullName evidence="14">Leucine-rich repeat-containing N-terminal plant-type domain-containing protein</fullName>
    </recommendedName>
</protein>
<evidence type="ECO:0000256" key="11">
    <source>
        <dbReference type="ARBA" id="ARBA00023180"/>
    </source>
</evidence>
<dbReference type="PANTHER" id="PTHR48063">
    <property type="entry name" value="LRR RECEPTOR-LIKE KINASE"/>
    <property type="match status" value="1"/>
</dbReference>
<sequence>MGLLLLMAVGVSWVVLAMSAGASKCIDGEREVLLEFKRSIVDEEDSLRSWGSHNKNCCSGWAGVGCDHFTGHVIKIDLFHVRKLSGKVTHASLPFIELPYLKHLSLSFISNLLANQSIPTLIGNSMVSLQHLSLTYMGIVGNIPHNFGNSMPALKHLDLRGNRLEGPIHENFGSSMPALTHLDLSGNGLQGPVPENFGNSMPALTHLDLSGNGLQGPVPENFGNSMPALTHLDLSGNGLQGPVPENFGNSMPALTHLDLSGNGLQCSIHENGFGHMWSLAYLDIGGNFLGGQIPTSFGENMTSLMHLGLHNTSLQGWIPETFGQMVKLIDLDLSHNSLEGHIPEVLGNMSFLKVLDLSENRFEGEIPKSIWNICTLEYLDLEFNHLNGSLIMSTLCLNHPLQLLYLRSNRVTGSFPELTMFPSLKILYLGDNLLDGVISEHHFVTLSKLEDLDLSSNNFTFNVTSTWLPPFRLSFINLQSCNLGPEFPNWLRTQVNYIQLDISNNGISDSIPSWFWNTTTEFVSINASHNAIKGRIVSSAQVSPGFRTAVLLDLSFNELEGPIPQSFFNMTAVYLSHNNFTELNSLCDIKGPKAAIALHHLDISFNQLSGTLPDCWSSLSSLVVLNLANNHNLSGSLPTSIGSMASLWALHLDFNSFTGILPSSIKNCSKLVSLQLGHNNLFGPIPNWVGENLTQLAVLGLGSNHFSASVPTSLCHLQFLQLLDLSMNILSGNLPKCLSNLTQMNVIRGGSPTISHKISVFLDASTFAGDIPISQVDKIDTVWKGVVSEFDSILGLLKSIDISSNVLTGEIPSEITSLVGLISLNLSRNNLKGQIPFRIGNLANLDALDLSNNHLSGSIPQSLALIDRISALNVSNNYLSGKIPKSTQLQSFDASAYMGNLGLCGEPLPNSCPGEELTYPSPPGFSEEEKGEDEDKIFGGDFYASMGVGYAVGLLTILGTVLFNRSCRFAFFEVLDDFANWAYVVAAIYKAKLLRILGS</sequence>
<dbReference type="GO" id="GO:0005886">
    <property type="term" value="C:plasma membrane"/>
    <property type="evidence" value="ECO:0007669"/>
    <property type="project" value="UniProtKB-SubCell"/>
</dbReference>
<dbReference type="PRINTS" id="PR00019">
    <property type="entry name" value="LEURICHRPT"/>
</dbReference>
<dbReference type="Pfam" id="PF08263">
    <property type="entry name" value="LRRNT_2"/>
    <property type="match status" value="1"/>
</dbReference>
<dbReference type="SUPFAM" id="SSF52047">
    <property type="entry name" value="RNI-like"/>
    <property type="match status" value="1"/>
</dbReference>
<dbReference type="FunFam" id="3.80.10.10:FF:001347">
    <property type="entry name" value="LRR receptor-like serine/threonine-protein kinase GSO2"/>
    <property type="match status" value="1"/>
</dbReference>
<evidence type="ECO:0000256" key="13">
    <source>
        <dbReference type="SAM" id="SignalP"/>
    </source>
</evidence>
<keyword evidence="5 12" id="KW-0812">Transmembrane</keyword>
<dbReference type="Pfam" id="PF13855">
    <property type="entry name" value="LRR_8"/>
    <property type="match status" value="4"/>
</dbReference>
<dbReference type="SUPFAM" id="SSF52058">
    <property type="entry name" value="L domain-like"/>
    <property type="match status" value="2"/>
</dbReference>
<evidence type="ECO:0000256" key="2">
    <source>
        <dbReference type="ARBA" id="ARBA00009592"/>
    </source>
</evidence>
<dbReference type="AlphaFoldDB" id="A0AAV0FC90"/>
<dbReference type="PANTHER" id="PTHR48063:SF98">
    <property type="entry name" value="LRR RECEPTOR-LIKE SERINE_THREONINE-PROTEIN KINASE FLS2"/>
    <property type="match status" value="1"/>
</dbReference>
<feature type="chain" id="PRO_5043336816" description="Leucine-rich repeat-containing N-terminal plant-type domain-containing protein" evidence="13">
    <location>
        <begin position="18"/>
        <end position="999"/>
    </location>
</feature>
<evidence type="ECO:0000256" key="5">
    <source>
        <dbReference type="ARBA" id="ARBA00022692"/>
    </source>
</evidence>
<evidence type="ECO:0000256" key="9">
    <source>
        <dbReference type="ARBA" id="ARBA00023136"/>
    </source>
</evidence>
<keyword evidence="7" id="KW-0677">Repeat</keyword>
<dbReference type="InterPro" id="IPR046956">
    <property type="entry name" value="RLP23-like"/>
</dbReference>
<organism evidence="15 16">
    <name type="scientific">Cuscuta epithymum</name>
    <dbReference type="NCBI Taxonomy" id="186058"/>
    <lineage>
        <taxon>Eukaryota</taxon>
        <taxon>Viridiplantae</taxon>
        <taxon>Streptophyta</taxon>
        <taxon>Embryophyta</taxon>
        <taxon>Tracheophyta</taxon>
        <taxon>Spermatophyta</taxon>
        <taxon>Magnoliopsida</taxon>
        <taxon>eudicotyledons</taxon>
        <taxon>Gunneridae</taxon>
        <taxon>Pentapetalae</taxon>
        <taxon>asterids</taxon>
        <taxon>lamiids</taxon>
        <taxon>Solanales</taxon>
        <taxon>Convolvulaceae</taxon>
        <taxon>Cuscuteae</taxon>
        <taxon>Cuscuta</taxon>
        <taxon>Cuscuta subgen. Cuscuta</taxon>
    </lineage>
</organism>
<dbReference type="InterPro" id="IPR003591">
    <property type="entry name" value="Leu-rich_rpt_typical-subtyp"/>
</dbReference>
<evidence type="ECO:0000256" key="1">
    <source>
        <dbReference type="ARBA" id="ARBA00004251"/>
    </source>
</evidence>
<evidence type="ECO:0000256" key="12">
    <source>
        <dbReference type="SAM" id="Phobius"/>
    </source>
</evidence>
<feature type="domain" description="Leucine-rich repeat-containing N-terminal plant-type" evidence="14">
    <location>
        <begin position="27"/>
        <end position="67"/>
    </location>
</feature>
<dbReference type="Proteomes" id="UP001152523">
    <property type="component" value="Unassembled WGS sequence"/>
</dbReference>
<keyword evidence="11" id="KW-0325">Glycoprotein</keyword>
<dbReference type="Gene3D" id="3.80.10.10">
    <property type="entry name" value="Ribonuclease Inhibitor"/>
    <property type="match status" value="3"/>
</dbReference>
<dbReference type="PROSITE" id="PS51450">
    <property type="entry name" value="LRR"/>
    <property type="match status" value="1"/>
</dbReference>
<evidence type="ECO:0000256" key="3">
    <source>
        <dbReference type="ARBA" id="ARBA00022475"/>
    </source>
</evidence>
<evidence type="ECO:0000256" key="6">
    <source>
        <dbReference type="ARBA" id="ARBA00022729"/>
    </source>
</evidence>
<comment type="caution">
    <text evidence="15">The sequence shown here is derived from an EMBL/GenBank/DDBJ whole genome shotgun (WGS) entry which is preliminary data.</text>
</comment>
<evidence type="ECO:0000259" key="14">
    <source>
        <dbReference type="Pfam" id="PF08263"/>
    </source>
</evidence>
<name>A0AAV0FC90_9ASTE</name>
<accession>A0AAV0FC90</accession>
<keyword evidence="10" id="KW-0675">Receptor</keyword>
<dbReference type="GO" id="GO:0051707">
    <property type="term" value="P:response to other organism"/>
    <property type="evidence" value="ECO:0007669"/>
    <property type="project" value="UniProtKB-ARBA"/>
</dbReference>
<proteinExistence type="inferred from homology"/>
<keyword evidence="9 12" id="KW-0472">Membrane</keyword>
<dbReference type="InterPro" id="IPR013210">
    <property type="entry name" value="LRR_N_plant-typ"/>
</dbReference>
<keyword evidence="6 13" id="KW-0732">Signal</keyword>
<dbReference type="SMART" id="SM00369">
    <property type="entry name" value="LRR_TYP"/>
    <property type="match status" value="12"/>
</dbReference>
<comment type="subcellular location">
    <subcellularLocation>
        <location evidence="1">Cell membrane</location>
        <topology evidence="1">Single-pass type I membrane protein</topology>
    </subcellularLocation>
</comment>